<dbReference type="RefSeq" id="XP_004357098.1">
    <property type="nucleotide sequence ID" value="XM_004357043.1"/>
</dbReference>
<feature type="transmembrane region" description="Helical" evidence="1">
    <location>
        <begin position="315"/>
        <end position="339"/>
    </location>
</feature>
<protein>
    <recommendedName>
        <fullName evidence="2">Acyltransferase 3 domain-containing protein</fullName>
    </recommendedName>
</protein>
<keyword evidence="4" id="KW-1185">Reference proteome</keyword>
<dbReference type="GO" id="GO:0016747">
    <property type="term" value="F:acyltransferase activity, transferring groups other than amino-acyl groups"/>
    <property type="evidence" value="ECO:0007669"/>
    <property type="project" value="InterPro"/>
</dbReference>
<feature type="transmembrane region" description="Helical" evidence="1">
    <location>
        <begin position="535"/>
        <end position="557"/>
    </location>
</feature>
<accession>F4Q0C4</accession>
<evidence type="ECO:0000313" key="3">
    <source>
        <dbReference type="EMBL" id="EGG18275.1"/>
    </source>
</evidence>
<reference evidence="4" key="1">
    <citation type="journal article" date="2011" name="Genome Res.">
        <title>Phylogeny-wide analysis of social amoeba genomes highlights ancient origins for complex intercellular communication.</title>
        <authorList>
            <person name="Heidel A.J."/>
            <person name="Lawal H.M."/>
            <person name="Felder M."/>
            <person name="Schilde C."/>
            <person name="Helps N.R."/>
            <person name="Tunggal B."/>
            <person name="Rivero F."/>
            <person name="John U."/>
            <person name="Schleicher M."/>
            <person name="Eichinger L."/>
            <person name="Platzer M."/>
            <person name="Noegel A.A."/>
            <person name="Schaap P."/>
            <person name="Gloeckner G."/>
        </authorList>
    </citation>
    <scope>NUCLEOTIDE SEQUENCE [LARGE SCALE GENOMIC DNA]</scope>
    <source>
        <strain evidence="4">SH3</strain>
    </source>
</reference>
<keyword evidence="1" id="KW-0812">Transmembrane</keyword>
<feature type="transmembrane region" description="Helical" evidence="1">
    <location>
        <begin position="7"/>
        <end position="26"/>
    </location>
</feature>
<organism evidence="3 4">
    <name type="scientific">Cavenderia fasciculata</name>
    <name type="common">Slime mold</name>
    <name type="synonym">Dictyostelium fasciculatum</name>
    <dbReference type="NCBI Taxonomy" id="261658"/>
    <lineage>
        <taxon>Eukaryota</taxon>
        <taxon>Amoebozoa</taxon>
        <taxon>Evosea</taxon>
        <taxon>Eumycetozoa</taxon>
        <taxon>Dictyostelia</taxon>
        <taxon>Acytosteliales</taxon>
        <taxon>Cavenderiaceae</taxon>
        <taxon>Cavenderia</taxon>
    </lineage>
</organism>
<dbReference type="PANTHER" id="PTHR11161">
    <property type="entry name" value="O-ACYLTRANSFERASE"/>
    <property type="match status" value="1"/>
</dbReference>
<sequence>MVRLNQIITIVTIFVLVLAIVVDARVSRPDLHKLVDFTKQSIASGASLVNVYSTFEQQQIGGSSSESISPQCETDLYALSKLKYPSSFESILLSNVSQYCAVTTDNGFVTALAALCLPSSCSETDINMALQTLINMTGMAPYLEEAGLGGGFDIHCYSGDNLTDKLPMTAGPIVMIILCSIIAAFVCAGTIAEYYLYTHKAIAKKNQDTESYRISSNKNDDWEKNQINHNSSYQGDMKEASTPLQILLAFSLIQNYHSFTTSSSDKKHFDVLDGIRFFGTCWVVIGHNILFNINFGYDNLQTVLVNIVPTVPFQLISAAEFAVDTFFMLSGFLVCNSLLQQLEKATYIDGPKYKFWLKYIVHRYIRLSPLYFFMLFFFWKLSPQIGSGPWWFGYYSVASSCENSWWSNLLYINTLYPQTSCMGWSWYLGDDMIYYIFVAPIAAVLYKKNKKFGVAFVFVLFAITFTTNFWITLKYKLNTFFEFTQLQGKVTNFTTDIYQKPWTRVGAYAVGLAMAMIVDTPVIMRVIKNKAPVRYLSYIIALGITTFFTFISYNSYIGDGWSTLHNAFFNASGHTGFVIGAGLFIITAFAGRGGIVAWFCRCCRHLDIQPCNFFGMCLYSSSYN</sequence>
<keyword evidence="1" id="KW-1133">Transmembrane helix</keyword>
<feature type="transmembrane region" description="Helical" evidence="1">
    <location>
        <begin position="360"/>
        <end position="379"/>
    </location>
</feature>
<dbReference type="Pfam" id="PF01757">
    <property type="entry name" value="Acyl_transf_3"/>
    <property type="match status" value="1"/>
</dbReference>
<proteinExistence type="predicted"/>
<dbReference type="Proteomes" id="UP000007797">
    <property type="component" value="Unassembled WGS sequence"/>
</dbReference>
<dbReference type="GeneID" id="14870447"/>
<dbReference type="EMBL" id="GL883018">
    <property type="protein sequence ID" value="EGG18275.1"/>
    <property type="molecule type" value="Genomic_DNA"/>
</dbReference>
<evidence type="ECO:0000256" key="1">
    <source>
        <dbReference type="SAM" id="Phobius"/>
    </source>
</evidence>
<feature type="transmembrane region" description="Helical" evidence="1">
    <location>
        <begin position="452"/>
        <end position="471"/>
    </location>
</feature>
<dbReference type="AlphaFoldDB" id="F4Q0C4"/>
<feature type="domain" description="Acyltransferase 3" evidence="2">
    <location>
        <begin position="272"/>
        <end position="591"/>
    </location>
</feature>
<keyword evidence="1" id="KW-0472">Membrane</keyword>
<feature type="transmembrane region" description="Helical" evidence="1">
    <location>
        <begin position="577"/>
        <end position="600"/>
    </location>
</feature>
<name>F4Q0C4_CACFS</name>
<feature type="transmembrane region" description="Helical" evidence="1">
    <location>
        <begin position="173"/>
        <end position="197"/>
    </location>
</feature>
<feature type="transmembrane region" description="Helical" evidence="1">
    <location>
        <begin position="424"/>
        <end position="445"/>
    </location>
</feature>
<dbReference type="KEGG" id="dfa:DFA_03769"/>
<feature type="transmembrane region" description="Helical" evidence="1">
    <location>
        <begin position="505"/>
        <end position="523"/>
    </location>
</feature>
<feature type="transmembrane region" description="Helical" evidence="1">
    <location>
        <begin position="275"/>
        <end position="295"/>
    </location>
</feature>
<dbReference type="InterPro" id="IPR052728">
    <property type="entry name" value="O2_lipid_transport_reg"/>
</dbReference>
<evidence type="ECO:0000313" key="4">
    <source>
        <dbReference type="Proteomes" id="UP000007797"/>
    </source>
</evidence>
<dbReference type="OrthoDB" id="18003at2759"/>
<dbReference type="InterPro" id="IPR002656">
    <property type="entry name" value="Acyl_transf_3_dom"/>
</dbReference>
<dbReference type="PANTHER" id="PTHR11161:SF0">
    <property type="entry name" value="O-ACYLTRANSFERASE LIKE PROTEIN"/>
    <property type="match status" value="1"/>
</dbReference>
<evidence type="ECO:0000259" key="2">
    <source>
        <dbReference type="Pfam" id="PF01757"/>
    </source>
</evidence>
<gene>
    <name evidence="3" type="ORF">DFA_03769</name>
</gene>